<gene>
    <name evidence="1" type="ORF">MPH_10818</name>
</gene>
<reference evidence="1 2" key="1">
    <citation type="journal article" date="2012" name="BMC Genomics">
        <title>Tools to kill: Genome of one of the most destructive plant pathogenic fungi Macrophomina phaseolina.</title>
        <authorList>
            <person name="Islam M.S."/>
            <person name="Haque M.S."/>
            <person name="Islam M.M."/>
            <person name="Emdad E.M."/>
            <person name="Halim A."/>
            <person name="Hossen Q.M.M."/>
            <person name="Hossain M.Z."/>
            <person name="Ahmed B."/>
            <person name="Rahim S."/>
            <person name="Rahman M.S."/>
            <person name="Alam M.M."/>
            <person name="Hou S."/>
            <person name="Wan X."/>
            <person name="Saito J.A."/>
            <person name="Alam M."/>
        </authorList>
    </citation>
    <scope>NUCLEOTIDE SEQUENCE [LARGE SCALE GENOMIC DNA]</scope>
    <source>
        <strain evidence="1 2">MS6</strain>
    </source>
</reference>
<evidence type="ECO:0000313" key="2">
    <source>
        <dbReference type="Proteomes" id="UP000007129"/>
    </source>
</evidence>
<dbReference type="InParanoid" id="K2QQ84"/>
<name>K2QQ84_MACPH</name>
<dbReference type="OrthoDB" id="3931238at2759"/>
<dbReference type="EMBL" id="AHHD01000460">
    <property type="protein sequence ID" value="EKG12036.1"/>
    <property type="molecule type" value="Genomic_DNA"/>
</dbReference>
<dbReference type="AlphaFoldDB" id="K2QQ84"/>
<comment type="caution">
    <text evidence="1">The sequence shown here is derived from an EMBL/GenBank/DDBJ whole genome shotgun (WGS) entry which is preliminary data.</text>
</comment>
<dbReference type="VEuPathDB" id="FungiDB:MPH_10818"/>
<dbReference type="HOGENOM" id="CLU_132763_0_0_1"/>
<accession>K2QQ84</accession>
<protein>
    <submittedName>
        <fullName evidence="1">Uncharacterized protein</fullName>
    </submittedName>
</protein>
<evidence type="ECO:0000313" key="1">
    <source>
        <dbReference type="EMBL" id="EKG12036.1"/>
    </source>
</evidence>
<sequence>MWVRNYAIQENPYYKRSPSFTNGSRKVIKIKYHDDNHKMDVPELHLSSNEQFQQLRTAEILIERILAVGRSLLGSNRFLDVITYRLPNAQEPDYVAELLEHAGPVEARVILHGRGGGRNKALFLLLDKAERELNITMSTMTATKNGVTTVNTRRMGIHRCTGCSGTCGGSTA</sequence>
<dbReference type="Proteomes" id="UP000007129">
    <property type="component" value="Unassembled WGS sequence"/>
</dbReference>
<organism evidence="1 2">
    <name type="scientific">Macrophomina phaseolina (strain MS6)</name>
    <name type="common">Charcoal rot fungus</name>
    <dbReference type="NCBI Taxonomy" id="1126212"/>
    <lineage>
        <taxon>Eukaryota</taxon>
        <taxon>Fungi</taxon>
        <taxon>Dikarya</taxon>
        <taxon>Ascomycota</taxon>
        <taxon>Pezizomycotina</taxon>
        <taxon>Dothideomycetes</taxon>
        <taxon>Dothideomycetes incertae sedis</taxon>
        <taxon>Botryosphaeriales</taxon>
        <taxon>Botryosphaeriaceae</taxon>
        <taxon>Macrophomina</taxon>
    </lineage>
</organism>
<proteinExistence type="predicted"/>